<dbReference type="AlphaFoldDB" id="A0A1H8QEZ1"/>
<dbReference type="Pfam" id="PF02472">
    <property type="entry name" value="ExbD"/>
    <property type="match status" value="1"/>
</dbReference>
<keyword evidence="6 8" id="KW-0472">Membrane</keyword>
<dbReference type="Proteomes" id="UP000199657">
    <property type="component" value="Unassembled WGS sequence"/>
</dbReference>
<reference evidence="9 10" key="1">
    <citation type="submission" date="2016-10" db="EMBL/GenBank/DDBJ databases">
        <authorList>
            <person name="de Groot N.N."/>
        </authorList>
    </citation>
    <scope>NUCLEOTIDE SEQUENCE [LARGE SCALE GENOMIC DNA]</scope>
    <source>
        <strain evidence="9 10">CGMCC 1.6291</strain>
    </source>
</reference>
<gene>
    <name evidence="9" type="ORF">SAMN04488052_101544</name>
</gene>
<evidence type="ECO:0000256" key="7">
    <source>
        <dbReference type="RuleBase" id="RU003879"/>
    </source>
</evidence>
<organism evidence="9 10">
    <name type="scientific">Aquisalimonas asiatica</name>
    <dbReference type="NCBI Taxonomy" id="406100"/>
    <lineage>
        <taxon>Bacteria</taxon>
        <taxon>Pseudomonadati</taxon>
        <taxon>Pseudomonadota</taxon>
        <taxon>Gammaproteobacteria</taxon>
        <taxon>Chromatiales</taxon>
        <taxon>Ectothiorhodospiraceae</taxon>
        <taxon>Aquisalimonas</taxon>
    </lineage>
</organism>
<evidence type="ECO:0000256" key="6">
    <source>
        <dbReference type="ARBA" id="ARBA00023136"/>
    </source>
</evidence>
<keyword evidence="3" id="KW-1003">Cell membrane</keyword>
<evidence type="ECO:0000256" key="5">
    <source>
        <dbReference type="ARBA" id="ARBA00022989"/>
    </source>
</evidence>
<accession>A0A1H8QEZ1</accession>
<evidence type="ECO:0000256" key="4">
    <source>
        <dbReference type="ARBA" id="ARBA00022692"/>
    </source>
</evidence>
<dbReference type="PANTHER" id="PTHR30558:SF3">
    <property type="entry name" value="BIOPOLYMER TRANSPORT PROTEIN EXBD-RELATED"/>
    <property type="match status" value="1"/>
</dbReference>
<dbReference type="PANTHER" id="PTHR30558">
    <property type="entry name" value="EXBD MEMBRANE COMPONENT OF PMF-DRIVEN MACROMOLECULE IMPORT SYSTEM"/>
    <property type="match status" value="1"/>
</dbReference>
<keyword evidence="7" id="KW-0813">Transport</keyword>
<evidence type="ECO:0000256" key="1">
    <source>
        <dbReference type="ARBA" id="ARBA00004162"/>
    </source>
</evidence>
<keyword evidence="10" id="KW-1185">Reference proteome</keyword>
<dbReference type="RefSeq" id="WP_091639704.1">
    <property type="nucleotide sequence ID" value="NZ_FOEG01000001.1"/>
</dbReference>
<dbReference type="InterPro" id="IPR003400">
    <property type="entry name" value="ExbD"/>
</dbReference>
<evidence type="ECO:0000313" key="10">
    <source>
        <dbReference type="Proteomes" id="UP000199657"/>
    </source>
</evidence>
<dbReference type="GO" id="GO:0015031">
    <property type="term" value="P:protein transport"/>
    <property type="evidence" value="ECO:0007669"/>
    <property type="project" value="UniProtKB-KW"/>
</dbReference>
<protein>
    <submittedName>
        <fullName evidence="9">Biopolymer transport protein ExbD</fullName>
    </submittedName>
</protein>
<dbReference type="GO" id="GO:0022857">
    <property type="term" value="F:transmembrane transporter activity"/>
    <property type="evidence" value="ECO:0007669"/>
    <property type="project" value="InterPro"/>
</dbReference>
<feature type="transmembrane region" description="Helical" evidence="8">
    <location>
        <begin position="12"/>
        <end position="36"/>
    </location>
</feature>
<evidence type="ECO:0000256" key="2">
    <source>
        <dbReference type="ARBA" id="ARBA00005811"/>
    </source>
</evidence>
<evidence type="ECO:0000256" key="3">
    <source>
        <dbReference type="ARBA" id="ARBA00022475"/>
    </source>
</evidence>
<comment type="similarity">
    <text evidence="2 7">Belongs to the ExbD/TolR family.</text>
</comment>
<dbReference type="GO" id="GO:0005886">
    <property type="term" value="C:plasma membrane"/>
    <property type="evidence" value="ECO:0007669"/>
    <property type="project" value="UniProtKB-SubCell"/>
</dbReference>
<dbReference type="STRING" id="406100.SAMN04488052_101544"/>
<keyword evidence="5 8" id="KW-1133">Transmembrane helix</keyword>
<keyword evidence="4 7" id="KW-0812">Transmembrane</keyword>
<evidence type="ECO:0000313" key="9">
    <source>
        <dbReference type="EMBL" id="SEO52772.1"/>
    </source>
</evidence>
<dbReference type="Gene3D" id="3.30.420.270">
    <property type="match status" value="1"/>
</dbReference>
<evidence type="ECO:0000256" key="8">
    <source>
        <dbReference type="SAM" id="Phobius"/>
    </source>
</evidence>
<comment type="subcellular location">
    <subcellularLocation>
        <location evidence="1">Cell membrane</location>
        <topology evidence="1">Single-pass membrane protein</topology>
    </subcellularLocation>
    <subcellularLocation>
        <location evidence="7">Cell membrane</location>
        <topology evidence="7">Single-pass type II membrane protein</topology>
    </subcellularLocation>
</comment>
<proteinExistence type="inferred from homology"/>
<name>A0A1H8QEZ1_9GAMM</name>
<sequence length="138" mass="15172">MNLRPRRREEPEITLTPLIDVVFLMLIFFMVSATFLNEADMELSLPEASLEPGEQAYSPIELAINASGDYYVDGEALVNQQTDTVQRALEQAREGRPDAPVIIRADGRTSHQSLVTALDAAGRASIENISIATVPEDD</sequence>
<dbReference type="EMBL" id="FOEG01000001">
    <property type="protein sequence ID" value="SEO52772.1"/>
    <property type="molecule type" value="Genomic_DNA"/>
</dbReference>
<keyword evidence="7" id="KW-0653">Protein transport</keyword>
<dbReference type="OrthoDB" id="9793581at2"/>